<keyword evidence="4" id="KW-0256">Endoplasmic reticulum</keyword>
<gene>
    <name evidence="11" type="ORF">MSPICULIGERA_LOCUS10083</name>
</gene>
<comment type="subcellular location">
    <subcellularLocation>
        <location evidence="1">Endoplasmic reticulum membrane</location>
        <topology evidence="1">Multi-pass membrane protein</topology>
    </subcellularLocation>
</comment>
<comment type="similarity">
    <text evidence="2">Belongs to the peptidase S54 family.</text>
</comment>
<name>A0AA36CNY8_9BILA</name>
<keyword evidence="12" id="KW-1185">Reference proteome</keyword>
<dbReference type="Pfam" id="PF01694">
    <property type="entry name" value="Rhomboid"/>
    <property type="match status" value="1"/>
</dbReference>
<accession>A0AA36CNY8</accession>
<evidence type="ECO:0000313" key="11">
    <source>
        <dbReference type="EMBL" id="CAJ0571683.1"/>
    </source>
</evidence>
<dbReference type="PANTHER" id="PTHR45965:SF3">
    <property type="entry name" value="INACTIVE RHOMBOID PROTEIN 1"/>
    <property type="match status" value="1"/>
</dbReference>
<feature type="coiled-coil region" evidence="7">
    <location>
        <begin position="131"/>
        <end position="158"/>
    </location>
</feature>
<proteinExistence type="inferred from homology"/>
<feature type="compositionally biased region" description="Basic and acidic residues" evidence="8">
    <location>
        <begin position="65"/>
        <end position="110"/>
    </location>
</feature>
<keyword evidence="7" id="KW-0175">Coiled coil</keyword>
<dbReference type="Gene3D" id="1.10.287.110">
    <property type="entry name" value="DnaJ domain"/>
    <property type="match status" value="1"/>
</dbReference>
<dbReference type="GO" id="GO:0005789">
    <property type="term" value="C:endoplasmic reticulum membrane"/>
    <property type="evidence" value="ECO:0007669"/>
    <property type="project" value="UniProtKB-SubCell"/>
</dbReference>
<feature type="transmembrane region" description="Helical" evidence="9">
    <location>
        <begin position="882"/>
        <end position="904"/>
    </location>
</feature>
<dbReference type="FunFam" id="1.20.1540.10:FF:000025">
    <property type="entry name" value="Putative rhomboid family"/>
    <property type="match status" value="1"/>
</dbReference>
<dbReference type="InterPro" id="IPR036869">
    <property type="entry name" value="J_dom_sf"/>
</dbReference>
<dbReference type="SUPFAM" id="SSF144091">
    <property type="entry name" value="Rhomboid-like"/>
    <property type="match status" value="1"/>
</dbReference>
<dbReference type="InterPro" id="IPR001623">
    <property type="entry name" value="DnaJ_domain"/>
</dbReference>
<dbReference type="PROSITE" id="PS50076">
    <property type="entry name" value="DNAJ_2"/>
    <property type="match status" value="1"/>
</dbReference>
<evidence type="ECO:0000256" key="5">
    <source>
        <dbReference type="ARBA" id="ARBA00022989"/>
    </source>
</evidence>
<keyword evidence="5 9" id="KW-1133">Transmembrane helix</keyword>
<dbReference type="Gene3D" id="3.30.70.330">
    <property type="match status" value="1"/>
</dbReference>
<dbReference type="InterPro" id="IPR022764">
    <property type="entry name" value="Peptidase_S54_rhomboid_dom"/>
</dbReference>
<feature type="transmembrane region" description="Helical" evidence="9">
    <location>
        <begin position="846"/>
        <end position="870"/>
    </location>
</feature>
<dbReference type="InterPro" id="IPR035952">
    <property type="entry name" value="Rhomboid-like_sf"/>
</dbReference>
<keyword evidence="3 9" id="KW-0812">Transmembrane</keyword>
<evidence type="ECO:0000256" key="8">
    <source>
        <dbReference type="SAM" id="MobiDB-lite"/>
    </source>
</evidence>
<dbReference type="Pfam" id="PF00226">
    <property type="entry name" value="DnaJ"/>
    <property type="match status" value="1"/>
</dbReference>
<dbReference type="InterPro" id="IPR012677">
    <property type="entry name" value="Nucleotide-bd_a/b_plait_sf"/>
</dbReference>
<feature type="region of interest" description="Disordered" evidence="8">
    <location>
        <begin position="65"/>
        <end position="124"/>
    </location>
</feature>
<dbReference type="AlphaFoldDB" id="A0AA36CNY8"/>
<evidence type="ECO:0000256" key="1">
    <source>
        <dbReference type="ARBA" id="ARBA00004477"/>
    </source>
</evidence>
<evidence type="ECO:0000256" key="9">
    <source>
        <dbReference type="SAM" id="Phobius"/>
    </source>
</evidence>
<dbReference type="GO" id="GO:0004252">
    <property type="term" value="F:serine-type endopeptidase activity"/>
    <property type="evidence" value="ECO:0007669"/>
    <property type="project" value="InterPro"/>
</dbReference>
<feature type="transmembrane region" description="Helical" evidence="9">
    <location>
        <begin position="601"/>
        <end position="623"/>
    </location>
</feature>
<dbReference type="CDD" id="cd06257">
    <property type="entry name" value="DnaJ"/>
    <property type="match status" value="1"/>
</dbReference>
<feature type="domain" description="J" evidence="10">
    <location>
        <begin position="4"/>
        <end position="70"/>
    </location>
</feature>
<comment type="caution">
    <text evidence="11">The sequence shown here is derived from an EMBL/GenBank/DDBJ whole genome shotgun (WGS) entry which is preliminary data.</text>
</comment>
<dbReference type="InterPro" id="IPR051512">
    <property type="entry name" value="Inactive_Rhomboid"/>
</dbReference>
<feature type="transmembrane region" description="Helical" evidence="9">
    <location>
        <begin position="963"/>
        <end position="980"/>
    </location>
</feature>
<evidence type="ECO:0000313" key="12">
    <source>
        <dbReference type="Proteomes" id="UP001177023"/>
    </source>
</evidence>
<dbReference type="EMBL" id="CATQJA010002578">
    <property type="protein sequence ID" value="CAJ0571683.1"/>
    <property type="molecule type" value="Genomic_DNA"/>
</dbReference>
<dbReference type="SMART" id="SM00271">
    <property type="entry name" value="DnaJ"/>
    <property type="match status" value="1"/>
</dbReference>
<dbReference type="Proteomes" id="UP001177023">
    <property type="component" value="Unassembled WGS sequence"/>
</dbReference>
<feature type="transmembrane region" description="Helical" evidence="9">
    <location>
        <begin position="938"/>
        <end position="957"/>
    </location>
</feature>
<feature type="region of interest" description="Disordered" evidence="8">
    <location>
        <begin position="255"/>
        <end position="278"/>
    </location>
</feature>
<organism evidence="11 12">
    <name type="scientific">Mesorhabditis spiculigera</name>
    <dbReference type="NCBI Taxonomy" id="96644"/>
    <lineage>
        <taxon>Eukaryota</taxon>
        <taxon>Metazoa</taxon>
        <taxon>Ecdysozoa</taxon>
        <taxon>Nematoda</taxon>
        <taxon>Chromadorea</taxon>
        <taxon>Rhabditida</taxon>
        <taxon>Rhabditina</taxon>
        <taxon>Rhabditomorpha</taxon>
        <taxon>Rhabditoidea</taxon>
        <taxon>Rhabditidae</taxon>
        <taxon>Mesorhabditinae</taxon>
        <taxon>Mesorhabditis</taxon>
    </lineage>
</organism>
<evidence type="ECO:0000256" key="3">
    <source>
        <dbReference type="ARBA" id="ARBA00022692"/>
    </source>
</evidence>
<dbReference type="GO" id="GO:0050708">
    <property type="term" value="P:regulation of protein secretion"/>
    <property type="evidence" value="ECO:0007669"/>
    <property type="project" value="TreeGrafter"/>
</dbReference>
<dbReference type="PANTHER" id="PTHR45965">
    <property type="entry name" value="INACTIVE RHOMBOID PROTEIN"/>
    <property type="match status" value="1"/>
</dbReference>
<feature type="transmembrane region" description="Helical" evidence="9">
    <location>
        <begin position="1001"/>
        <end position="1023"/>
    </location>
</feature>
<evidence type="ECO:0000256" key="2">
    <source>
        <dbReference type="ARBA" id="ARBA00009045"/>
    </source>
</evidence>
<dbReference type="GO" id="GO:0042058">
    <property type="term" value="P:regulation of epidermal growth factor receptor signaling pathway"/>
    <property type="evidence" value="ECO:0007669"/>
    <property type="project" value="TreeGrafter"/>
</dbReference>
<sequence length="1064" mass="120808">MSFNPYHVLGLHIGCTEKEIQKAYKVLCLKWHPDKNPDRVEEANRRFIEAKKAVDILLDKEKRDEYEHQAKRKANQEAKQKERREKADGDRKRFMDDLERREKEFAERGKHYTPSHSAKESDERYKAKLRKEHEMQARAEAESLRKKWEAEVEAEIRAQDERIKSHAPQPHHEQNDPAPKLKAAWKVKENMDYDETALRILFAEYGHIDEILVLPEKKGKRSALIVFQEGVNAWGAETETGAGDSEISCKWIQKPAATEKKDTSSQEESEEAAEARKHNEFAEMSLDDMESMMIIRENVIDPVARFVGIHTGVANEEETAEEVEMKRQEQIEEEQQMWWRKRIRITGLATTQHIGGDPEVTTTRPSLLPMGPSSLDTVIPIGGSLSEAMAESQCVPLSAVKKNIYHGSREYFASHRPVALRTSTPTPSLKSICSLDGEVFFDQLANPELHIGPTVPPVAAVDEEGKETDALLETYGAAVGRRNRRFRTLCVVPPPSYREQLAFGDSRLAMPTKTTLGRPEPIDIVPGPTERPPAVPSLGDRILLNVKSGIIDNRQNKIRTKRKMGEGVFGRLCLRKMKKQSELPANLRQQIANTSDERPFFTYWITTVQVIICLLSVLFYGFGPVGFSRVERKELVMHTSVTLKMVSMYEPANFWLGPSHANLIRLGAKYSPCMRLEPSIWKLIEKDRRDENQTGCCIYDDGSGCFQTTEENCPSYGARFHSWSTRPPRRRPSKPQVLPLFDATYTGEKAVVEALFSGNSKYTVGPVCGQDPGMCKTPPSSPPTEWKNDLSQWPGQCRIATREYCAFVQGTYHENATLCSQVHCMEDVCGMVPFLIKDRPDQASRLFISLFLHAGLIHCALTVGLQLWLLRDLEQLIGWRRMAILYFGSGVGGNMASSIFVPFLPQVGPTASLIGIQGTLLVEVYNFGDLIDTPWKAYIEHLFVIAVLLVIGLFPWVDNWTHLFGFIFGLLISVVIFPYINLMDMKKDPEGYEKEQRRRKLIIAAALLILIPLTATLTYIFFWNIPIECKWCAQFNCLPFLNILIGDQHFCDNQGLELENILPI</sequence>
<dbReference type="SUPFAM" id="SSF46565">
    <property type="entry name" value="Chaperone J-domain"/>
    <property type="match status" value="1"/>
</dbReference>
<protein>
    <recommendedName>
        <fullName evidence="10">J domain-containing protein</fullName>
    </recommendedName>
</protein>
<reference evidence="11" key="1">
    <citation type="submission" date="2023-06" db="EMBL/GenBank/DDBJ databases">
        <authorList>
            <person name="Delattre M."/>
        </authorList>
    </citation>
    <scope>NUCLEOTIDE SEQUENCE</scope>
    <source>
        <strain evidence="11">AF72</strain>
    </source>
</reference>
<evidence type="ECO:0000256" key="7">
    <source>
        <dbReference type="SAM" id="Coils"/>
    </source>
</evidence>
<dbReference type="Gene3D" id="1.20.1540.10">
    <property type="entry name" value="Rhomboid-like"/>
    <property type="match status" value="1"/>
</dbReference>
<evidence type="ECO:0000256" key="6">
    <source>
        <dbReference type="ARBA" id="ARBA00023136"/>
    </source>
</evidence>
<dbReference type="PRINTS" id="PR00625">
    <property type="entry name" value="JDOMAIN"/>
</dbReference>
<feature type="region of interest" description="Disordered" evidence="8">
    <location>
        <begin position="512"/>
        <end position="531"/>
    </location>
</feature>
<evidence type="ECO:0000256" key="4">
    <source>
        <dbReference type="ARBA" id="ARBA00022824"/>
    </source>
</evidence>
<keyword evidence="6 9" id="KW-0472">Membrane</keyword>
<evidence type="ECO:0000259" key="10">
    <source>
        <dbReference type="PROSITE" id="PS50076"/>
    </source>
</evidence>
<feature type="non-terminal residue" evidence="11">
    <location>
        <position position="1"/>
    </location>
</feature>